<dbReference type="SMR" id="B5A597"/>
<dbReference type="PRINTS" id="PR00467">
    <property type="entry name" value="MAMLPOXGNASE"/>
</dbReference>
<evidence type="ECO:0000256" key="5">
    <source>
        <dbReference type="ARBA" id="ARBA00022723"/>
    </source>
</evidence>
<feature type="binding site" evidence="11">
    <location>
        <position position="32"/>
    </location>
    <ligand>
        <name>Ca(2+)</name>
        <dbReference type="ChEBI" id="CHEBI:29108"/>
        <label>1</label>
    </ligand>
</feature>
<reference evidence="16" key="1">
    <citation type="submission" date="2008-06" db="EMBL/GenBank/DDBJ databases">
        <title>Cloning of an epidermis-type lipoxygenase related sequence from the Mexican axolotl (Ambystoma mexicanum).</title>
        <authorList>
            <person name="Reimers K."/>
            <person name="Amshoff I."/>
            <person name="Menger B."/>
            <person name="Allmeling C."/>
            <person name="Lazaridis A."/>
            <person name="AbuQarn M."/>
            <person name="Vogt P.M."/>
        </authorList>
    </citation>
    <scope>NUCLEOTIDE SEQUENCE</scope>
    <source>
        <tissue evidence="16">Limb blastema</tissue>
    </source>
</reference>
<feature type="binding site" evidence="10">
    <location>
        <position position="623"/>
    </location>
    <ligand>
        <name>Fe cation</name>
        <dbReference type="ChEBI" id="CHEBI:24875"/>
        <note>catalytic</note>
    </ligand>
</feature>
<dbReference type="GO" id="GO:0034440">
    <property type="term" value="P:lipid oxidation"/>
    <property type="evidence" value="ECO:0007669"/>
    <property type="project" value="InterPro"/>
</dbReference>
<evidence type="ECO:0000256" key="11">
    <source>
        <dbReference type="PIRSR" id="PIRSR601885-2"/>
    </source>
</evidence>
<comment type="caution">
    <text evidence="13">Lacks conserved residue(s) required for the propagation of feature annotation.</text>
</comment>
<dbReference type="GO" id="GO:0005737">
    <property type="term" value="C:cytoplasm"/>
    <property type="evidence" value="ECO:0007669"/>
    <property type="project" value="UniProtKB-SubCell"/>
</dbReference>
<evidence type="ECO:0000256" key="13">
    <source>
        <dbReference type="PROSITE-ProRule" id="PRU00152"/>
    </source>
</evidence>
<evidence type="ECO:0000256" key="8">
    <source>
        <dbReference type="ARBA" id="ARBA00023004"/>
    </source>
</evidence>
<dbReference type="SUPFAM" id="SSF49723">
    <property type="entry name" value="Lipase/lipooxygenase domain (PLAT/LH2 domain)"/>
    <property type="match status" value="1"/>
</dbReference>
<keyword evidence="8 10" id="KW-0408">Iron</keyword>
<comment type="subcellular location">
    <subcellularLocation>
        <location evidence="1">Cytoplasm</location>
    </subcellularLocation>
</comment>
<keyword evidence="4" id="KW-0963">Cytoplasm</keyword>
<evidence type="ECO:0000313" key="16">
    <source>
        <dbReference type="EMBL" id="ACF33515.1"/>
    </source>
</evidence>
<evidence type="ECO:0000256" key="3">
    <source>
        <dbReference type="ARBA" id="ARBA00009419"/>
    </source>
</evidence>
<dbReference type="InterPro" id="IPR001024">
    <property type="entry name" value="PLAT/LH2_dom"/>
</dbReference>
<organism evidence="16">
    <name type="scientific">Ambystoma mexicanum</name>
    <name type="common">Axolotl</name>
    <dbReference type="NCBI Taxonomy" id="8296"/>
    <lineage>
        <taxon>Eukaryota</taxon>
        <taxon>Metazoa</taxon>
        <taxon>Chordata</taxon>
        <taxon>Craniata</taxon>
        <taxon>Vertebrata</taxon>
        <taxon>Euteleostomi</taxon>
        <taxon>Amphibia</taxon>
        <taxon>Batrachia</taxon>
        <taxon>Caudata</taxon>
        <taxon>Salamandroidea</taxon>
        <taxon>Ambystomatidae</taxon>
        <taxon>Ambystoma</taxon>
    </lineage>
</organism>
<evidence type="ECO:0000256" key="12">
    <source>
        <dbReference type="PIRSR" id="PIRSR601885-3"/>
    </source>
</evidence>
<dbReference type="EMBL" id="EU814616">
    <property type="protein sequence ID" value="ACF33515.1"/>
    <property type="molecule type" value="mRNA"/>
</dbReference>
<dbReference type="Gene3D" id="1.20.245.10">
    <property type="entry name" value="Lipoxygenase-1, Domain 5"/>
    <property type="match status" value="1"/>
</dbReference>
<dbReference type="InterPro" id="IPR020834">
    <property type="entry name" value="LipOase_CS"/>
</dbReference>
<dbReference type="Pfam" id="PF00305">
    <property type="entry name" value="Lipoxygenase"/>
    <property type="match status" value="1"/>
</dbReference>
<dbReference type="Gene3D" id="3.10.450.60">
    <property type="match status" value="1"/>
</dbReference>
<evidence type="ECO:0000259" key="15">
    <source>
        <dbReference type="PROSITE" id="PS51393"/>
    </source>
</evidence>
<dbReference type="AlphaFoldDB" id="B5A597"/>
<sequence>MVDEYRIKEDRDLGEILLIRLHKGPFSIFPEDNWYCMYVTVTSPGGVIYHFPCYRWIEGYPTVELAEGTAMLSSASNLHVTLKKQRESDLEQRRKVYRWKVYHPSFPKCIDVANNDELDKDAKYSITKTVHFVINKNVSNIAIKLKGFDGRQESWKSFDELKRVYWTLKTAKSEYVSHHWKEDAFFGYQYLNGPDPTLIKRCNKIPGNFPVTDEMVSYSLGASTSLEKELQKGNIYIVDHKMMEGLRANVLNGKQQYMAAPLCLFYRTPKDEVIPLAIQLNQTPGSETPLFLPSDNEWDWILAKIWVRSTSFAFHQAVSHFLRTHVFAEVFCLATLRQLPMAHPLYKLLVPHLRYTLQINVLARERLIGPGGAFDKNTAVGIAGIAELIKRDMETLKYSTLCLPENLQSREVESLPHFYYRDDGMKIWLAIESYVSGIVDYYYKSEESIQKDPELQAWVAEIFKEGFLERKSSGIPSSLETRVELIKYLTMVIFTCSAEHAAVNSGQFDFLSWMPNGPSTMRQPPPKTKGLATMESVLEALPEVGITTNIMTTVWTLSKEPGDMRPLGTYPDEHFTEEGPKQCIRAFQERLSEISREIEHRNASLPIKYNYMNPKVIENSVSI</sequence>
<feature type="binding site" evidence="10">
    <location>
        <position position="325"/>
    </location>
    <ligand>
        <name>Fe cation</name>
        <dbReference type="ChEBI" id="CHEBI:24875"/>
        <note>catalytic</note>
    </ligand>
</feature>
<evidence type="ECO:0000256" key="7">
    <source>
        <dbReference type="ARBA" id="ARBA00023002"/>
    </source>
</evidence>
<keyword evidence="9" id="KW-0443">Lipid metabolism</keyword>
<protein>
    <submittedName>
        <fullName evidence="16">LOXe</fullName>
    </submittedName>
</protein>
<accession>B5A597</accession>
<keyword evidence="6" id="KW-0223">Dioxygenase</keyword>
<dbReference type="InterPro" id="IPR036226">
    <property type="entry name" value="LipOase_C_sf"/>
</dbReference>
<dbReference type="InterPro" id="IPR013819">
    <property type="entry name" value="LipOase_C"/>
</dbReference>
<keyword evidence="11" id="KW-0106">Calcium</keyword>
<comment type="similarity">
    <text evidence="3">Belongs to the lipoxygenase family.</text>
</comment>
<dbReference type="PROSITE" id="PS51393">
    <property type="entry name" value="LIPOXYGENASE_3"/>
    <property type="match status" value="1"/>
</dbReference>
<dbReference type="InterPro" id="IPR036392">
    <property type="entry name" value="PLAT/LH2_dom_sf"/>
</dbReference>
<dbReference type="GO" id="GO:0016702">
    <property type="term" value="F:oxidoreductase activity, acting on single donors with incorporation of molecular oxygen, incorporation of two atoms of oxygen"/>
    <property type="evidence" value="ECO:0007669"/>
    <property type="project" value="InterPro"/>
</dbReference>
<dbReference type="PROSITE" id="PS00081">
    <property type="entry name" value="LIPOXYGENASE_2"/>
    <property type="match status" value="1"/>
</dbReference>
<evidence type="ECO:0000256" key="1">
    <source>
        <dbReference type="ARBA" id="ARBA00004496"/>
    </source>
</evidence>
<dbReference type="InterPro" id="IPR001885">
    <property type="entry name" value="LipOase_mml"/>
</dbReference>
<feature type="domain" description="PLAT" evidence="14">
    <location>
        <begin position="1"/>
        <end position="71"/>
    </location>
</feature>
<name>B5A597_AMBME</name>
<dbReference type="Gene3D" id="2.60.60.20">
    <property type="entry name" value="PLAT/LH2 domain"/>
    <property type="match status" value="1"/>
</dbReference>
<dbReference type="PANTHER" id="PTHR11771">
    <property type="entry name" value="LIPOXYGENASE"/>
    <property type="match status" value="1"/>
</dbReference>
<feature type="site" description="Essential for stabilizing binding to COTL1" evidence="12">
    <location>
        <position position="56"/>
    </location>
</feature>
<evidence type="ECO:0000256" key="2">
    <source>
        <dbReference type="ARBA" id="ARBA00005189"/>
    </source>
</evidence>
<proteinExistence type="evidence at transcript level"/>
<evidence type="ECO:0000256" key="4">
    <source>
        <dbReference type="ARBA" id="ARBA00022490"/>
    </source>
</evidence>
<comment type="pathway">
    <text evidence="2">Lipid metabolism.</text>
</comment>
<feature type="binding site" evidence="10">
    <location>
        <position position="500"/>
    </location>
    <ligand>
        <name>Fe cation</name>
        <dbReference type="ChEBI" id="CHEBI:24875"/>
        <note>catalytic</note>
    </ligand>
</feature>
<dbReference type="GO" id="GO:0005506">
    <property type="term" value="F:iron ion binding"/>
    <property type="evidence" value="ECO:0007669"/>
    <property type="project" value="InterPro"/>
</dbReference>
<evidence type="ECO:0000259" key="14">
    <source>
        <dbReference type="PROSITE" id="PS50095"/>
    </source>
</evidence>
<dbReference type="Pfam" id="PF01477">
    <property type="entry name" value="PLAT"/>
    <property type="match status" value="1"/>
</dbReference>
<feature type="domain" description="Lipoxygenase" evidence="15">
    <location>
        <begin position="72"/>
        <end position="623"/>
    </location>
</feature>
<dbReference type="PRINTS" id="PR00087">
    <property type="entry name" value="LIPOXYGENASE"/>
</dbReference>
<dbReference type="InterPro" id="IPR000907">
    <property type="entry name" value="LipOase"/>
</dbReference>
<keyword evidence="5 10" id="KW-0479">Metal-binding</keyword>
<dbReference type="FunFam" id="1.20.245.10:FF:000001">
    <property type="entry name" value="Arachidonate 5-lipoxygenase a"/>
    <property type="match status" value="1"/>
</dbReference>
<dbReference type="PROSITE" id="PS50095">
    <property type="entry name" value="PLAT"/>
    <property type="match status" value="1"/>
</dbReference>
<evidence type="ECO:0000256" key="9">
    <source>
        <dbReference type="ARBA" id="ARBA00023098"/>
    </source>
</evidence>
<evidence type="ECO:0000256" key="10">
    <source>
        <dbReference type="PIRSR" id="PIRSR601885-1"/>
    </source>
</evidence>
<comment type="cofactor">
    <cofactor evidence="10">
        <name>Fe cation</name>
        <dbReference type="ChEBI" id="CHEBI:24875"/>
    </cofactor>
    <text evidence="10">Binds 1 Fe cation per subunit.</text>
</comment>
<feature type="binding site" evidence="10">
    <location>
        <position position="320"/>
    </location>
    <ligand>
        <name>Fe cation</name>
        <dbReference type="ChEBI" id="CHEBI:24875"/>
        <note>catalytic</note>
    </ligand>
</feature>
<keyword evidence="7" id="KW-0560">Oxidoreductase</keyword>
<evidence type="ECO:0000256" key="6">
    <source>
        <dbReference type="ARBA" id="ARBA00022964"/>
    </source>
</evidence>
<dbReference type="SUPFAM" id="SSF48484">
    <property type="entry name" value="Lipoxigenase"/>
    <property type="match status" value="1"/>
</dbReference>